<dbReference type="EMBL" id="CAJOBJ010019955">
    <property type="protein sequence ID" value="CAF4207736.1"/>
    <property type="molecule type" value="Genomic_DNA"/>
</dbReference>
<dbReference type="EMBL" id="CAJOBH010000445">
    <property type="protein sequence ID" value="CAF3792353.1"/>
    <property type="molecule type" value="Genomic_DNA"/>
</dbReference>
<dbReference type="Proteomes" id="UP000663855">
    <property type="component" value="Unassembled WGS sequence"/>
</dbReference>
<dbReference type="AlphaFoldDB" id="A0A814X1Z9"/>
<comment type="caution">
    <text evidence="1">The sequence shown here is derived from an EMBL/GenBank/DDBJ whole genome shotgun (WGS) entry which is preliminary data.</text>
</comment>
<proteinExistence type="predicted"/>
<dbReference type="EMBL" id="CAJNOW010000023">
    <property type="protein sequence ID" value="CAF1210231.1"/>
    <property type="molecule type" value="Genomic_DNA"/>
</dbReference>
<evidence type="ECO:0000313" key="3">
    <source>
        <dbReference type="EMBL" id="CAF3792353.1"/>
    </source>
</evidence>
<dbReference type="Proteomes" id="UP000681967">
    <property type="component" value="Unassembled WGS sequence"/>
</dbReference>
<evidence type="ECO:0000313" key="2">
    <source>
        <dbReference type="EMBL" id="CAF1357325.1"/>
    </source>
</evidence>
<organism evidence="1 5">
    <name type="scientific">Rotaria magnacalcarata</name>
    <dbReference type="NCBI Taxonomy" id="392030"/>
    <lineage>
        <taxon>Eukaryota</taxon>
        <taxon>Metazoa</taxon>
        <taxon>Spiralia</taxon>
        <taxon>Gnathifera</taxon>
        <taxon>Rotifera</taxon>
        <taxon>Eurotatoria</taxon>
        <taxon>Bdelloidea</taxon>
        <taxon>Philodinida</taxon>
        <taxon>Philodinidae</taxon>
        <taxon>Rotaria</taxon>
    </lineage>
</organism>
<dbReference type="Proteomes" id="UP000681720">
    <property type="component" value="Unassembled WGS sequence"/>
</dbReference>
<evidence type="ECO:0000313" key="4">
    <source>
        <dbReference type="EMBL" id="CAF4207736.1"/>
    </source>
</evidence>
<dbReference type="OrthoDB" id="428577at2759"/>
<name>A0A814X1Z9_9BILA</name>
<evidence type="ECO:0000313" key="1">
    <source>
        <dbReference type="EMBL" id="CAF1210231.1"/>
    </source>
</evidence>
<reference evidence="1" key="1">
    <citation type="submission" date="2021-02" db="EMBL/GenBank/DDBJ databases">
        <authorList>
            <person name="Nowell W R."/>
        </authorList>
    </citation>
    <scope>NUCLEOTIDE SEQUENCE</scope>
</reference>
<dbReference type="Proteomes" id="UP000663834">
    <property type="component" value="Unassembled WGS sequence"/>
</dbReference>
<gene>
    <name evidence="3" type="ORF">BYL167_LOCUS2522</name>
    <name evidence="2" type="ORF">CJN711_LOCUS19746</name>
    <name evidence="4" type="ORF">GIL414_LOCUS21874</name>
    <name evidence="1" type="ORF">KQP761_LOCUS296</name>
</gene>
<evidence type="ECO:0000313" key="5">
    <source>
        <dbReference type="Proteomes" id="UP000663834"/>
    </source>
</evidence>
<protein>
    <submittedName>
        <fullName evidence="1">Uncharacterized protein</fullName>
    </submittedName>
</protein>
<dbReference type="EMBL" id="CAJNOV010009279">
    <property type="protein sequence ID" value="CAF1357325.1"/>
    <property type="molecule type" value="Genomic_DNA"/>
</dbReference>
<accession>A0A814X1Z9</accession>
<sequence>MVQGRSGFSTKRILKHVEPEEYQCRWKPVLIHLQINPDDLDSQFNFDYRAPGLPEVLKRGGYPYYLSLGWYRHALKVLDKYEAFHGTRSTVVRSIAKHGRLPSTTNEDAMLDEAFEQIGEEANHAELYVATHCEDGSYPQYTVPFTVMTFPDMTERFSTVFQCHVKPGKFTTHKSPVSVAKA</sequence>